<organism evidence="1 2">
    <name type="scientific">Hypholoma sublateritium (strain FD-334 SS-4)</name>
    <dbReference type="NCBI Taxonomy" id="945553"/>
    <lineage>
        <taxon>Eukaryota</taxon>
        <taxon>Fungi</taxon>
        <taxon>Dikarya</taxon>
        <taxon>Basidiomycota</taxon>
        <taxon>Agaricomycotina</taxon>
        <taxon>Agaricomycetes</taxon>
        <taxon>Agaricomycetidae</taxon>
        <taxon>Agaricales</taxon>
        <taxon>Agaricineae</taxon>
        <taxon>Strophariaceae</taxon>
        <taxon>Hypholoma</taxon>
    </lineage>
</organism>
<keyword evidence="2" id="KW-1185">Reference proteome</keyword>
<dbReference type="AlphaFoldDB" id="A0A0D2N154"/>
<proteinExistence type="predicted"/>
<reference evidence="2" key="1">
    <citation type="submission" date="2014-04" db="EMBL/GenBank/DDBJ databases">
        <title>Evolutionary Origins and Diversification of the Mycorrhizal Mutualists.</title>
        <authorList>
            <consortium name="DOE Joint Genome Institute"/>
            <consortium name="Mycorrhizal Genomics Consortium"/>
            <person name="Kohler A."/>
            <person name="Kuo A."/>
            <person name="Nagy L.G."/>
            <person name="Floudas D."/>
            <person name="Copeland A."/>
            <person name="Barry K.W."/>
            <person name="Cichocki N."/>
            <person name="Veneault-Fourrey C."/>
            <person name="LaButti K."/>
            <person name="Lindquist E.A."/>
            <person name="Lipzen A."/>
            <person name="Lundell T."/>
            <person name="Morin E."/>
            <person name="Murat C."/>
            <person name="Riley R."/>
            <person name="Ohm R."/>
            <person name="Sun H."/>
            <person name="Tunlid A."/>
            <person name="Henrissat B."/>
            <person name="Grigoriev I.V."/>
            <person name="Hibbett D.S."/>
            <person name="Martin F."/>
        </authorList>
    </citation>
    <scope>NUCLEOTIDE SEQUENCE [LARGE SCALE GENOMIC DNA]</scope>
    <source>
        <strain evidence="2">FD-334 SS-4</strain>
    </source>
</reference>
<evidence type="ECO:0000313" key="2">
    <source>
        <dbReference type="Proteomes" id="UP000054270"/>
    </source>
</evidence>
<name>A0A0D2N154_HYPSF</name>
<accession>A0A0D2N154</accession>
<sequence>MYSLPPRRASTPASPWSSHRLSSISLSHFICVRSPDLVQSPFSTPPTLLPYDILFCPPSPITSGGIVSLATARKSGLLTKQDAALVDLRIGVLWAAA</sequence>
<protein>
    <submittedName>
        <fullName evidence="1">Uncharacterized protein</fullName>
    </submittedName>
</protein>
<evidence type="ECO:0000313" key="1">
    <source>
        <dbReference type="EMBL" id="KJA12929.1"/>
    </source>
</evidence>
<gene>
    <name evidence="1" type="ORF">HYPSUDRAFT_209988</name>
</gene>
<dbReference type="Proteomes" id="UP000054270">
    <property type="component" value="Unassembled WGS sequence"/>
</dbReference>
<dbReference type="EMBL" id="KN817836">
    <property type="protein sequence ID" value="KJA12929.1"/>
    <property type="molecule type" value="Genomic_DNA"/>
</dbReference>